<dbReference type="Proteomes" id="UP001431776">
    <property type="component" value="Unassembled WGS sequence"/>
</dbReference>
<evidence type="ECO:0000313" key="1">
    <source>
        <dbReference type="EMBL" id="MDI6451593.1"/>
    </source>
</evidence>
<dbReference type="AlphaFoldDB" id="A0AAW6U6F1"/>
<name>A0AAW6U6F1_9BACT</name>
<sequence>MSRTLLVLVLIVAVVAGLGFYMGWFHFSSGSDNNDAHITVSVDKDQVQKDMDKAADKVETTTQQAPDE</sequence>
<protein>
    <recommendedName>
        <fullName evidence="3">Secreted protein</fullName>
    </recommendedName>
</protein>
<gene>
    <name evidence="1" type="ORF">QJ522_21200</name>
</gene>
<accession>A0AAW6U6F1</accession>
<reference evidence="1" key="1">
    <citation type="submission" date="2023-05" db="EMBL/GenBank/DDBJ databases">
        <title>Anaerotaeda fermentans gen. nov., sp. nov., a novel anaerobic planctomycete of the new family within the order Sedimentisphaerales isolated from Taman Peninsula, Russia.</title>
        <authorList>
            <person name="Khomyakova M.A."/>
            <person name="Merkel A.Y."/>
            <person name="Slobodkin A.I."/>
        </authorList>
    </citation>
    <scope>NUCLEOTIDE SEQUENCE</scope>
    <source>
        <strain evidence="1">M17dextr</strain>
    </source>
</reference>
<comment type="caution">
    <text evidence="1">The sequence shown here is derived from an EMBL/GenBank/DDBJ whole genome shotgun (WGS) entry which is preliminary data.</text>
</comment>
<organism evidence="1 2">
    <name type="scientific">Anaerobaca lacustris</name>
    <dbReference type="NCBI Taxonomy" id="3044600"/>
    <lineage>
        <taxon>Bacteria</taxon>
        <taxon>Pseudomonadati</taxon>
        <taxon>Planctomycetota</taxon>
        <taxon>Phycisphaerae</taxon>
        <taxon>Sedimentisphaerales</taxon>
        <taxon>Anaerobacaceae</taxon>
        <taxon>Anaerobaca</taxon>
    </lineage>
</organism>
<proteinExistence type="predicted"/>
<dbReference type="EMBL" id="JASCXX010000041">
    <property type="protein sequence ID" value="MDI6451593.1"/>
    <property type="molecule type" value="Genomic_DNA"/>
</dbReference>
<dbReference type="RefSeq" id="WP_349247003.1">
    <property type="nucleotide sequence ID" value="NZ_JASCXX010000041.1"/>
</dbReference>
<keyword evidence="2" id="KW-1185">Reference proteome</keyword>
<evidence type="ECO:0008006" key="3">
    <source>
        <dbReference type="Google" id="ProtNLM"/>
    </source>
</evidence>
<evidence type="ECO:0000313" key="2">
    <source>
        <dbReference type="Proteomes" id="UP001431776"/>
    </source>
</evidence>